<gene>
    <name evidence="3" type="ORF">Bca52824_015659</name>
</gene>
<feature type="region of interest" description="Disordered" evidence="1">
    <location>
        <begin position="51"/>
        <end position="101"/>
    </location>
</feature>
<feature type="signal peptide" evidence="2">
    <location>
        <begin position="1"/>
        <end position="30"/>
    </location>
</feature>
<proteinExistence type="predicted"/>
<protein>
    <submittedName>
        <fullName evidence="3">Uncharacterized protein</fullName>
    </submittedName>
</protein>
<evidence type="ECO:0000313" key="3">
    <source>
        <dbReference type="EMBL" id="KAG2322446.1"/>
    </source>
</evidence>
<accession>A0A8X7W2F8</accession>
<evidence type="ECO:0000313" key="4">
    <source>
        <dbReference type="Proteomes" id="UP000886595"/>
    </source>
</evidence>
<organism evidence="3 4">
    <name type="scientific">Brassica carinata</name>
    <name type="common">Ethiopian mustard</name>
    <name type="synonym">Abyssinian cabbage</name>
    <dbReference type="NCBI Taxonomy" id="52824"/>
    <lineage>
        <taxon>Eukaryota</taxon>
        <taxon>Viridiplantae</taxon>
        <taxon>Streptophyta</taxon>
        <taxon>Embryophyta</taxon>
        <taxon>Tracheophyta</taxon>
        <taxon>Spermatophyta</taxon>
        <taxon>Magnoliopsida</taxon>
        <taxon>eudicotyledons</taxon>
        <taxon>Gunneridae</taxon>
        <taxon>Pentapetalae</taxon>
        <taxon>rosids</taxon>
        <taxon>malvids</taxon>
        <taxon>Brassicales</taxon>
        <taxon>Brassicaceae</taxon>
        <taxon>Brassiceae</taxon>
        <taxon>Brassica</taxon>
    </lineage>
</organism>
<dbReference type="OrthoDB" id="1102384at2759"/>
<keyword evidence="4" id="KW-1185">Reference proteome</keyword>
<dbReference type="Proteomes" id="UP000886595">
    <property type="component" value="Unassembled WGS sequence"/>
</dbReference>
<evidence type="ECO:0000256" key="2">
    <source>
        <dbReference type="SAM" id="SignalP"/>
    </source>
</evidence>
<feature type="chain" id="PRO_5036465923" evidence="2">
    <location>
        <begin position="31"/>
        <end position="101"/>
    </location>
</feature>
<feature type="compositionally biased region" description="Basic and acidic residues" evidence="1">
    <location>
        <begin position="53"/>
        <end position="68"/>
    </location>
</feature>
<comment type="caution">
    <text evidence="3">The sequence shown here is derived from an EMBL/GenBank/DDBJ whole genome shotgun (WGS) entry which is preliminary data.</text>
</comment>
<dbReference type="AlphaFoldDB" id="A0A8X7W2F8"/>
<dbReference type="EMBL" id="JAAMPC010000003">
    <property type="protein sequence ID" value="KAG2322446.1"/>
    <property type="molecule type" value="Genomic_DNA"/>
</dbReference>
<reference evidence="3 4" key="1">
    <citation type="submission" date="2020-02" db="EMBL/GenBank/DDBJ databases">
        <authorList>
            <person name="Ma Q."/>
            <person name="Huang Y."/>
            <person name="Song X."/>
            <person name="Pei D."/>
        </authorList>
    </citation>
    <scope>NUCLEOTIDE SEQUENCE [LARGE SCALE GENOMIC DNA]</scope>
    <source>
        <strain evidence="3">Sxm20200214</strain>
        <tissue evidence="3">Leaf</tissue>
    </source>
</reference>
<evidence type="ECO:0000256" key="1">
    <source>
        <dbReference type="SAM" id="MobiDB-lite"/>
    </source>
</evidence>
<name>A0A8X7W2F8_BRACI</name>
<sequence>MKMFHTSVSTSTALILLLLALCSSKNSVEGRQMAPASMDINSVKAVRNLQINKETKEESPRGEKDSLRRIPRRGSNPINNRNYPLKGVGGRRKQSTTEREP</sequence>
<keyword evidence="2" id="KW-0732">Signal</keyword>